<gene>
    <name evidence="1" type="ORF">CVIRNUC_002540</name>
</gene>
<keyword evidence="2" id="KW-1185">Reference proteome</keyword>
<reference evidence="1 2" key="1">
    <citation type="submission" date="2023-10" db="EMBL/GenBank/DDBJ databases">
        <authorList>
            <person name="Maclean D."/>
            <person name="Macfadyen A."/>
        </authorList>
    </citation>
    <scope>NUCLEOTIDE SEQUENCE [LARGE SCALE GENOMIC DNA]</scope>
</reference>
<name>A0AAV1I0I4_9CHLO</name>
<accession>A0AAV1I0I4</accession>
<evidence type="ECO:0008006" key="3">
    <source>
        <dbReference type="Google" id="ProtNLM"/>
    </source>
</evidence>
<sequence>MSSAHQQLLLQALRYPKLDNVQTEGCKDFRSLIVWLEHTKIRHYATEDRKALSDIASKQWPAAFLKYLTNLECPLDLSAASASNDVLDWLLHYAVDLEYGDRAEQVDKQISSRSIAQPPAPQPDHPDLQGVGFPELQAGVTQLLDLLQLPHVEAPLAQQLATAKQVLAEDVLPALKHSPGASTDGGRIVHVADLQLGFSTGDDKLDTAAMILRMLFIKDLRKLQTQIDEMIVQVQEYTANPRIDSALGLVGR</sequence>
<organism evidence="1 2">
    <name type="scientific">Coccomyxa viridis</name>
    <dbReference type="NCBI Taxonomy" id="1274662"/>
    <lineage>
        <taxon>Eukaryota</taxon>
        <taxon>Viridiplantae</taxon>
        <taxon>Chlorophyta</taxon>
        <taxon>core chlorophytes</taxon>
        <taxon>Trebouxiophyceae</taxon>
        <taxon>Trebouxiophyceae incertae sedis</taxon>
        <taxon>Coccomyxaceae</taxon>
        <taxon>Coccomyxa</taxon>
    </lineage>
</organism>
<protein>
    <recommendedName>
        <fullName evidence="3">Carnitine deficiency associated protein</fullName>
    </recommendedName>
</protein>
<dbReference type="PANTHER" id="PTHR15924">
    <property type="entry name" value="CLE"/>
    <property type="match status" value="1"/>
</dbReference>
<proteinExistence type="predicted"/>
<dbReference type="EMBL" id="CAUYUE010000003">
    <property type="protein sequence ID" value="CAK0757444.1"/>
    <property type="molecule type" value="Genomic_DNA"/>
</dbReference>
<dbReference type="InterPro" id="IPR019265">
    <property type="entry name" value="RTRAF"/>
</dbReference>
<dbReference type="Pfam" id="PF10036">
    <property type="entry name" value="RLL"/>
    <property type="match status" value="1"/>
</dbReference>
<comment type="caution">
    <text evidence="1">The sequence shown here is derived from an EMBL/GenBank/DDBJ whole genome shotgun (WGS) entry which is preliminary data.</text>
</comment>
<evidence type="ECO:0000313" key="2">
    <source>
        <dbReference type="Proteomes" id="UP001314263"/>
    </source>
</evidence>
<dbReference type="Proteomes" id="UP001314263">
    <property type="component" value="Unassembled WGS sequence"/>
</dbReference>
<dbReference type="AlphaFoldDB" id="A0AAV1I0I4"/>
<evidence type="ECO:0000313" key="1">
    <source>
        <dbReference type="EMBL" id="CAK0757444.1"/>
    </source>
</evidence>